<dbReference type="PANTHER" id="PTHR43394:SF1">
    <property type="entry name" value="ATP-BINDING CASSETTE SUB-FAMILY B MEMBER 10, MITOCHONDRIAL"/>
    <property type="match status" value="1"/>
</dbReference>
<dbReference type="Pfam" id="PF00664">
    <property type="entry name" value="ABC_membrane"/>
    <property type="match status" value="1"/>
</dbReference>
<feature type="domain" description="ABC transporter" evidence="7">
    <location>
        <begin position="363"/>
        <end position="598"/>
    </location>
</feature>
<gene>
    <name evidence="9" type="ORF">WIS52_21070</name>
</gene>
<dbReference type="GO" id="GO:0005524">
    <property type="term" value="F:ATP binding"/>
    <property type="evidence" value="ECO:0007669"/>
    <property type="project" value="UniProtKB-KW"/>
</dbReference>
<comment type="subcellular location">
    <subcellularLocation>
        <location evidence="1">Cell membrane</location>
        <topology evidence="1">Multi-pass membrane protein</topology>
    </subcellularLocation>
</comment>
<dbReference type="InterPro" id="IPR039421">
    <property type="entry name" value="Type_1_exporter"/>
</dbReference>
<dbReference type="RefSeq" id="WP_349300035.1">
    <property type="nucleotide sequence ID" value="NZ_JBEDNQ010000009.1"/>
</dbReference>
<sequence length="598" mass="61794">MTIDAPPAAPPVGRPVSRSLPPDPQELGRGRLTRRLPVLWQAGPEPPVVEHVAVRPGEGARRFTARVALSAPRLTVPAAGLAVVQNVATAAVPVVMGLAIDRALQTGEISRLAGWLVLLAVTFGCLTLAFRFSAHLAARGVQLVEHRLRSTLSARVLHPADGRVRQPNGVLLSTTTNDLTRLSTAVNLGVYPVGELAGIAFVATSLLVIHWPLGVTVLLGAPVMVWLMGALSAPFSRSARHAQSLLADAVGRATDLVTGYRVIRGLRAEAEATRRYRRESRAALAGAHRNVGALGRYLAGSNTVAGIFVAGVAGLAGWFAVRGEISIGELIAVAGLTQALLTPLNLLTVNAGAVWAAAVGSGSRVLDLLTSPAPDGAPDGAAPAVAARPVLEVAVAGHHPVRLDPGDLVGLRTDDRTAMDIVAALLSPGGGDHLAEILVDGVPAGRLGPADYRSAVLVAPHEASLFSGTVATNLDLPGAVPGRRDTALWAAACEDFVTTSPDGLATEVGENGNRLSGGQRQRLALARAYAVDAPVLVLHEPTTAVDSVTGAAIADRLRRARDDRSTLVITTSATLLDRCDRVVDLEPVSTVDAPGGPA</sequence>
<evidence type="ECO:0000259" key="7">
    <source>
        <dbReference type="PROSITE" id="PS50893"/>
    </source>
</evidence>
<evidence type="ECO:0000259" key="8">
    <source>
        <dbReference type="PROSITE" id="PS50929"/>
    </source>
</evidence>
<dbReference type="Proteomes" id="UP001494902">
    <property type="component" value="Unassembled WGS sequence"/>
</dbReference>
<organism evidence="9 10">
    <name type="scientific">Pseudonocardia nematodicida</name>
    <dbReference type="NCBI Taxonomy" id="1206997"/>
    <lineage>
        <taxon>Bacteria</taxon>
        <taxon>Bacillati</taxon>
        <taxon>Actinomycetota</taxon>
        <taxon>Actinomycetes</taxon>
        <taxon>Pseudonocardiales</taxon>
        <taxon>Pseudonocardiaceae</taxon>
        <taxon>Pseudonocardia</taxon>
    </lineage>
</organism>
<keyword evidence="3 6" id="KW-1133">Transmembrane helix</keyword>
<evidence type="ECO:0000256" key="6">
    <source>
        <dbReference type="SAM" id="Phobius"/>
    </source>
</evidence>
<reference evidence="9 10" key="1">
    <citation type="submission" date="2024-03" db="EMBL/GenBank/DDBJ databases">
        <title>Draft genome sequence of Pseudonocardia nematodicida JCM 31783.</title>
        <authorList>
            <person name="Butdee W."/>
            <person name="Duangmal K."/>
        </authorList>
    </citation>
    <scope>NUCLEOTIDE SEQUENCE [LARGE SCALE GENOMIC DNA]</scope>
    <source>
        <strain evidence="9 10">JCM 31783</strain>
    </source>
</reference>
<proteinExistence type="predicted"/>
<dbReference type="InterPro" id="IPR011527">
    <property type="entry name" value="ABC1_TM_dom"/>
</dbReference>
<dbReference type="Gene3D" id="3.40.50.300">
    <property type="entry name" value="P-loop containing nucleotide triphosphate hydrolases"/>
    <property type="match status" value="1"/>
</dbReference>
<keyword evidence="9" id="KW-0067">ATP-binding</keyword>
<feature type="transmembrane region" description="Helical" evidence="6">
    <location>
        <begin position="297"/>
        <end position="321"/>
    </location>
</feature>
<dbReference type="InterPro" id="IPR017871">
    <property type="entry name" value="ABC_transporter-like_CS"/>
</dbReference>
<evidence type="ECO:0000313" key="10">
    <source>
        <dbReference type="Proteomes" id="UP001494902"/>
    </source>
</evidence>
<feature type="transmembrane region" description="Helical" evidence="6">
    <location>
        <begin position="215"/>
        <end position="235"/>
    </location>
</feature>
<keyword evidence="10" id="KW-1185">Reference proteome</keyword>
<dbReference type="SUPFAM" id="SSF90123">
    <property type="entry name" value="ABC transporter transmembrane region"/>
    <property type="match status" value="1"/>
</dbReference>
<keyword evidence="2 6" id="KW-0812">Transmembrane</keyword>
<feature type="transmembrane region" description="Helical" evidence="6">
    <location>
        <begin position="76"/>
        <end position="100"/>
    </location>
</feature>
<evidence type="ECO:0000256" key="5">
    <source>
        <dbReference type="SAM" id="MobiDB-lite"/>
    </source>
</evidence>
<dbReference type="PROSITE" id="PS00211">
    <property type="entry name" value="ABC_TRANSPORTER_1"/>
    <property type="match status" value="1"/>
</dbReference>
<dbReference type="Pfam" id="PF00005">
    <property type="entry name" value="ABC_tran"/>
    <property type="match status" value="1"/>
</dbReference>
<keyword evidence="9" id="KW-0547">Nucleotide-binding</keyword>
<evidence type="ECO:0000256" key="1">
    <source>
        <dbReference type="ARBA" id="ARBA00004651"/>
    </source>
</evidence>
<dbReference type="InterPro" id="IPR003439">
    <property type="entry name" value="ABC_transporter-like_ATP-bd"/>
</dbReference>
<feature type="transmembrane region" description="Helical" evidence="6">
    <location>
        <begin position="112"/>
        <end position="130"/>
    </location>
</feature>
<protein>
    <submittedName>
        <fullName evidence="9">ABC transporter ATP-binding protein</fullName>
    </submittedName>
</protein>
<evidence type="ECO:0000256" key="3">
    <source>
        <dbReference type="ARBA" id="ARBA00022989"/>
    </source>
</evidence>
<name>A0ABV1KES2_9PSEU</name>
<dbReference type="PROSITE" id="PS50929">
    <property type="entry name" value="ABC_TM1F"/>
    <property type="match status" value="1"/>
</dbReference>
<evidence type="ECO:0000256" key="2">
    <source>
        <dbReference type="ARBA" id="ARBA00022692"/>
    </source>
</evidence>
<feature type="region of interest" description="Disordered" evidence="5">
    <location>
        <begin position="1"/>
        <end position="29"/>
    </location>
</feature>
<dbReference type="Gene3D" id="1.20.1560.10">
    <property type="entry name" value="ABC transporter type 1, transmembrane domain"/>
    <property type="match status" value="1"/>
</dbReference>
<dbReference type="CDD" id="cd07346">
    <property type="entry name" value="ABC_6TM_exporters"/>
    <property type="match status" value="1"/>
</dbReference>
<accession>A0ABV1KES2</accession>
<evidence type="ECO:0000256" key="4">
    <source>
        <dbReference type="ARBA" id="ARBA00023136"/>
    </source>
</evidence>
<keyword evidence="4 6" id="KW-0472">Membrane</keyword>
<evidence type="ECO:0000313" key="9">
    <source>
        <dbReference type="EMBL" id="MEQ3552965.1"/>
    </source>
</evidence>
<dbReference type="PANTHER" id="PTHR43394">
    <property type="entry name" value="ATP-DEPENDENT PERMEASE MDL1, MITOCHONDRIAL"/>
    <property type="match status" value="1"/>
</dbReference>
<dbReference type="InterPro" id="IPR036640">
    <property type="entry name" value="ABC1_TM_sf"/>
</dbReference>
<feature type="domain" description="ABC transmembrane type-1" evidence="8">
    <location>
        <begin position="78"/>
        <end position="354"/>
    </location>
</feature>
<dbReference type="PROSITE" id="PS50893">
    <property type="entry name" value="ABC_TRANSPORTER_2"/>
    <property type="match status" value="1"/>
</dbReference>
<dbReference type="EMBL" id="JBEDNQ010000009">
    <property type="protein sequence ID" value="MEQ3552965.1"/>
    <property type="molecule type" value="Genomic_DNA"/>
</dbReference>
<dbReference type="InterPro" id="IPR027417">
    <property type="entry name" value="P-loop_NTPase"/>
</dbReference>
<comment type="caution">
    <text evidence="9">The sequence shown here is derived from an EMBL/GenBank/DDBJ whole genome shotgun (WGS) entry which is preliminary data.</text>
</comment>
<dbReference type="SUPFAM" id="SSF52540">
    <property type="entry name" value="P-loop containing nucleoside triphosphate hydrolases"/>
    <property type="match status" value="1"/>
</dbReference>